<evidence type="ECO:0008006" key="3">
    <source>
        <dbReference type="Google" id="ProtNLM"/>
    </source>
</evidence>
<dbReference type="InterPro" id="IPR025363">
    <property type="entry name" value="DUF4267"/>
</dbReference>
<dbReference type="AlphaFoldDB" id="A0A8J3A725"/>
<comment type="caution">
    <text evidence="1">The sequence shown here is derived from an EMBL/GenBank/DDBJ whole genome shotgun (WGS) entry which is preliminary data.</text>
</comment>
<reference evidence="1" key="1">
    <citation type="journal article" date="2014" name="Int. J. Syst. Evol. Microbiol.">
        <title>Complete genome sequence of Corynebacterium casei LMG S-19264T (=DSM 44701T), isolated from a smear-ripened cheese.</title>
        <authorList>
            <consortium name="US DOE Joint Genome Institute (JGI-PGF)"/>
            <person name="Walter F."/>
            <person name="Albersmeier A."/>
            <person name="Kalinowski J."/>
            <person name="Ruckert C."/>
        </authorList>
    </citation>
    <scope>NUCLEOTIDE SEQUENCE</scope>
    <source>
        <strain evidence="1">CGMCC 1.14988</strain>
    </source>
</reference>
<reference evidence="1" key="2">
    <citation type="submission" date="2020-09" db="EMBL/GenBank/DDBJ databases">
        <authorList>
            <person name="Sun Q."/>
            <person name="Zhou Y."/>
        </authorList>
    </citation>
    <scope>NUCLEOTIDE SEQUENCE</scope>
    <source>
        <strain evidence="1">CGMCC 1.14988</strain>
    </source>
</reference>
<evidence type="ECO:0000313" key="1">
    <source>
        <dbReference type="EMBL" id="GGI05007.1"/>
    </source>
</evidence>
<dbReference type="EMBL" id="BMHA01000004">
    <property type="protein sequence ID" value="GGI05007.1"/>
    <property type="molecule type" value="Genomic_DNA"/>
</dbReference>
<gene>
    <name evidence="1" type="ORF">GCM10011354_11930</name>
</gene>
<dbReference type="RefSeq" id="WP_130649539.1">
    <property type="nucleotide sequence ID" value="NZ_BMHA01000004.1"/>
</dbReference>
<name>A0A8J3A725_9ACTN</name>
<dbReference type="Pfam" id="PF14087">
    <property type="entry name" value="DUF4267"/>
    <property type="match status" value="1"/>
</dbReference>
<dbReference type="Proteomes" id="UP000650511">
    <property type="component" value="Unassembled WGS sequence"/>
</dbReference>
<accession>A0A8J3A725</accession>
<protein>
    <recommendedName>
        <fullName evidence="3">DUF4267 domain-containing protein</fullName>
    </recommendedName>
</protein>
<evidence type="ECO:0000313" key="2">
    <source>
        <dbReference type="Proteomes" id="UP000650511"/>
    </source>
</evidence>
<sequence>MDVHFAARCLAATRIGLGLALFLAPERAARGWIGDDAGSNGAATAVRALGARDVALGVGMLAAIGDDHTDLRRWVEAGIVADLADGAATLLGGRTDRTRGLVVVMAASGAAFGGWLRRRLG</sequence>
<keyword evidence="2" id="KW-1185">Reference proteome</keyword>
<dbReference type="OrthoDB" id="4350803at2"/>
<proteinExistence type="predicted"/>
<organism evidence="1 2">
    <name type="scientific">Egicoccus halophilus</name>
    <dbReference type="NCBI Taxonomy" id="1670830"/>
    <lineage>
        <taxon>Bacteria</taxon>
        <taxon>Bacillati</taxon>
        <taxon>Actinomycetota</taxon>
        <taxon>Nitriliruptoria</taxon>
        <taxon>Egicoccales</taxon>
        <taxon>Egicoccaceae</taxon>
        <taxon>Egicoccus</taxon>
    </lineage>
</organism>